<evidence type="ECO:0000313" key="1">
    <source>
        <dbReference type="EMBL" id="SIS49828.1"/>
    </source>
</evidence>
<accession>A0A1N7JKH5</accession>
<protein>
    <submittedName>
        <fullName evidence="1">Uncharacterized protein</fullName>
    </submittedName>
</protein>
<dbReference type="AlphaFoldDB" id="A0A1N7JKH5"/>
<dbReference type="Proteomes" id="UP000186026">
    <property type="component" value="Unassembled WGS sequence"/>
</dbReference>
<name>A0A1N7JKH5_9BACT</name>
<reference evidence="2" key="1">
    <citation type="submission" date="2017-01" db="EMBL/GenBank/DDBJ databases">
        <authorList>
            <person name="Varghese N."/>
            <person name="Submissions S."/>
        </authorList>
    </citation>
    <scope>NUCLEOTIDE SEQUENCE [LARGE SCALE GENOMIC DNA]</scope>
    <source>
        <strain evidence="2">DSM 46698</strain>
    </source>
</reference>
<dbReference type="EMBL" id="FTOP01000001">
    <property type="protein sequence ID" value="SIS49828.1"/>
    <property type="molecule type" value="Genomic_DNA"/>
</dbReference>
<keyword evidence="2" id="KW-1185">Reference proteome</keyword>
<evidence type="ECO:0000313" key="2">
    <source>
        <dbReference type="Proteomes" id="UP000186026"/>
    </source>
</evidence>
<gene>
    <name evidence="1" type="ORF">SAMN05421761_10199</name>
</gene>
<proteinExistence type="predicted"/>
<dbReference type="STRING" id="529505.SAMN05421761_10199"/>
<organism evidence="1 2">
    <name type="scientific">Belliella pelovolcani</name>
    <dbReference type="NCBI Taxonomy" id="529505"/>
    <lineage>
        <taxon>Bacteria</taxon>
        <taxon>Pseudomonadati</taxon>
        <taxon>Bacteroidota</taxon>
        <taxon>Cytophagia</taxon>
        <taxon>Cytophagales</taxon>
        <taxon>Cyclobacteriaceae</taxon>
        <taxon>Belliella</taxon>
    </lineage>
</organism>
<sequence length="75" mass="9093">MNSLIKSTKERKKERKKQEFSWNYCLKLQVITKKAPDFSEAFIFWKNGLINLLQFLQLLQRFLLLLLQHLRSPLQ</sequence>